<dbReference type="STRING" id="1619103.UU80_C0011G0011"/>
<dbReference type="Proteomes" id="UP000034920">
    <property type="component" value="Unassembled WGS sequence"/>
</dbReference>
<dbReference type="EMBL" id="LCCA01000011">
    <property type="protein sequence ID" value="KKS22205.1"/>
    <property type="molecule type" value="Genomic_DNA"/>
</dbReference>
<evidence type="ECO:0000259" key="4">
    <source>
        <dbReference type="Pfam" id="PF00150"/>
    </source>
</evidence>
<reference evidence="5 6" key="1">
    <citation type="journal article" date="2015" name="Nature">
        <title>rRNA introns, odd ribosomes, and small enigmatic genomes across a large radiation of phyla.</title>
        <authorList>
            <person name="Brown C.T."/>
            <person name="Hug L.A."/>
            <person name="Thomas B.C."/>
            <person name="Sharon I."/>
            <person name="Castelle C.J."/>
            <person name="Singh A."/>
            <person name="Wilkins M.J."/>
            <person name="Williams K.H."/>
            <person name="Banfield J.F."/>
        </authorList>
    </citation>
    <scope>NUCLEOTIDE SEQUENCE [LARGE SCALE GENOMIC DNA]</scope>
</reference>
<dbReference type="PANTHER" id="PTHR34142">
    <property type="entry name" value="ENDO-BETA-1,4-GLUCANASE A"/>
    <property type="match status" value="1"/>
</dbReference>
<dbReference type="GO" id="GO:0004553">
    <property type="term" value="F:hydrolase activity, hydrolyzing O-glycosyl compounds"/>
    <property type="evidence" value="ECO:0007669"/>
    <property type="project" value="InterPro"/>
</dbReference>
<dbReference type="SUPFAM" id="SSF51445">
    <property type="entry name" value="(Trans)glycosidases"/>
    <property type="match status" value="1"/>
</dbReference>
<keyword evidence="2 3" id="KW-0326">Glycosidase</keyword>
<accession>A0A0G0XBD0</accession>
<protein>
    <recommendedName>
        <fullName evidence="4">Glycoside hydrolase family 5 domain-containing protein</fullName>
    </recommendedName>
</protein>
<comment type="similarity">
    <text evidence="3">Belongs to the glycosyl hydrolase 5 (cellulase A) family.</text>
</comment>
<comment type="caution">
    <text evidence="5">The sequence shown here is derived from an EMBL/GenBank/DDBJ whole genome shotgun (WGS) entry which is preliminary data.</text>
</comment>
<evidence type="ECO:0000256" key="3">
    <source>
        <dbReference type="RuleBase" id="RU361153"/>
    </source>
</evidence>
<evidence type="ECO:0000313" key="6">
    <source>
        <dbReference type="Proteomes" id="UP000034920"/>
    </source>
</evidence>
<evidence type="ECO:0000313" key="5">
    <source>
        <dbReference type="EMBL" id="KKS22205.1"/>
    </source>
</evidence>
<gene>
    <name evidence="5" type="ORF">UU80_C0011G0011</name>
</gene>
<dbReference type="PANTHER" id="PTHR34142:SF1">
    <property type="entry name" value="GLYCOSIDE HYDROLASE FAMILY 5 DOMAIN-CONTAINING PROTEIN"/>
    <property type="match status" value="1"/>
</dbReference>
<sequence length="373" mass="42339">MKIFYRTAVLLFVAAILISACRVGIAITPTEEPAVPTGIPEPTKVEPVEVEPEITEDIQPADVPTDIPDPETTAVVVEKQIYRGVTIPSLDWWQPDWGFNENLTEQSFRLISSWNANIVRIPLNQRSWRLHSEYRQKVGDIVGWSRSLGMEVILDLHAVERGNPDLPYDEVDLHEMPDSLSVDFWSSVALEYKDQNDVWFELFSEPHNDPLQINPDIWLNGGDLGEYAAVGMQELYDTVRAQGAENKVVVNGLNWGFDHSQLQRLDGYNIYYGTHAFGNWPDNDDREEWDAAFGFLADQGYNVIIGSFGHVGVECNNTFHRELIDYAENKGISWVAWAWFPEGCEFPSLIEDWKGTPSPSGEVIREALQKNKK</sequence>
<evidence type="ECO:0000256" key="2">
    <source>
        <dbReference type="ARBA" id="ARBA00023295"/>
    </source>
</evidence>
<dbReference type="InterPro" id="IPR001547">
    <property type="entry name" value="Glyco_hydro_5"/>
</dbReference>
<dbReference type="PROSITE" id="PS51257">
    <property type="entry name" value="PROKAR_LIPOPROTEIN"/>
    <property type="match status" value="1"/>
</dbReference>
<evidence type="ECO:0000256" key="1">
    <source>
        <dbReference type="ARBA" id="ARBA00022801"/>
    </source>
</evidence>
<feature type="domain" description="Glycoside hydrolase family 5" evidence="4">
    <location>
        <begin position="97"/>
        <end position="341"/>
    </location>
</feature>
<dbReference type="GO" id="GO:0009251">
    <property type="term" value="P:glucan catabolic process"/>
    <property type="evidence" value="ECO:0007669"/>
    <property type="project" value="TreeGrafter"/>
</dbReference>
<name>A0A0G0XBD0_UNCKA</name>
<dbReference type="Pfam" id="PF00150">
    <property type="entry name" value="Cellulase"/>
    <property type="match status" value="1"/>
</dbReference>
<keyword evidence="1 3" id="KW-0378">Hydrolase</keyword>
<proteinExistence type="inferred from homology"/>
<dbReference type="Gene3D" id="3.20.20.80">
    <property type="entry name" value="Glycosidases"/>
    <property type="match status" value="1"/>
</dbReference>
<dbReference type="InterPro" id="IPR017853">
    <property type="entry name" value="GH"/>
</dbReference>
<dbReference type="AlphaFoldDB" id="A0A0G0XBD0"/>
<organism evidence="5 6">
    <name type="scientific">candidate division WWE3 bacterium GW2011_GWA1_41_8</name>
    <dbReference type="NCBI Taxonomy" id="1619103"/>
    <lineage>
        <taxon>Bacteria</taxon>
        <taxon>Katanobacteria</taxon>
    </lineage>
</organism>